<reference evidence="2" key="1">
    <citation type="journal article" date="2023" name="Nat. Plants">
        <title>Single-cell RNA sequencing provides a high-resolution roadmap for understanding the multicellular compartmentation of specialized metabolism.</title>
        <authorList>
            <person name="Sun S."/>
            <person name="Shen X."/>
            <person name="Li Y."/>
            <person name="Li Y."/>
            <person name="Wang S."/>
            <person name="Li R."/>
            <person name="Zhang H."/>
            <person name="Shen G."/>
            <person name="Guo B."/>
            <person name="Wei J."/>
            <person name="Xu J."/>
            <person name="St-Pierre B."/>
            <person name="Chen S."/>
            <person name="Sun C."/>
        </authorList>
    </citation>
    <scope>NUCLEOTIDE SEQUENCE [LARGE SCALE GENOMIC DNA]</scope>
</reference>
<gene>
    <name evidence="1" type="ORF">M9H77_07956</name>
</gene>
<evidence type="ECO:0000313" key="1">
    <source>
        <dbReference type="EMBL" id="KAI5677006.1"/>
    </source>
</evidence>
<keyword evidence="2" id="KW-1185">Reference proteome</keyword>
<comment type="caution">
    <text evidence="1">The sequence shown here is derived from an EMBL/GenBank/DDBJ whole genome shotgun (WGS) entry which is preliminary data.</text>
</comment>
<dbReference type="Proteomes" id="UP001060085">
    <property type="component" value="Linkage Group LG02"/>
</dbReference>
<proteinExistence type="predicted"/>
<sequence length="193" mass="21570">MSRHATFATSCGRIRISIIHFPLKSLALFPTLNIPPKVLTQDRMKIPLTLLPVPEIRIGDLIMYIPSRGLENTFVAIRNEAYVAIFDNVVSQLPKTLSMANFRAYHAQTASSLSDWLTLSSSSLTVVYNIDGSSETICVTILCPEEEVHETMKILKMYDMVSEMGQTLNREGEARAMSWIHLEVTGKVVSNPN</sequence>
<evidence type="ECO:0000313" key="2">
    <source>
        <dbReference type="Proteomes" id="UP001060085"/>
    </source>
</evidence>
<name>A0ACC0BWQ5_CATRO</name>
<protein>
    <submittedName>
        <fullName evidence="1">Uncharacterized protein</fullName>
    </submittedName>
</protein>
<organism evidence="1 2">
    <name type="scientific">Catharanthus roseus</name>
    <name type="common">Madagascar periwinkle</name>
    <name type="synonym">Vinca rosea</name>
    <dbReference type="NCBI Taxonomy" id="4058"/>
    <lineage>
        <taxon>Eukaryota</taxon>
        <taxon>Viridiplantae</taxon>
        <taxon>Streptophyta</taxon>
        <taxon>Embryophyta</taxon>
        <taxon>Tracheophyta</taxon>
        <taxon>Spermatophyta</taxon>
        <taxon>Magnoliopsida</taxon>
        <taxon>eudicotyledons</taxon>
        <taxon>Gunneridae</taxon>
        <taxon>Pentapetalae</taxon>
        <taxon>asterids</taxon>
        <taxon>lamiids</taxon>
        <taxon>Gentianales</taxon>
        <taxon>Apocynaceae</taxon>
        <taxon>Rauvolfioideae</taxon>
        <taxon>Vinceae</taxon>
        <taxon>Catharanthinae</taxon>
        <taxon>Catharanthus</taxon>
    </lineage>
</organism>
<accession>A0ACC0BWQ5</accession>
<dbReference type="EMBL" id="CM044702">
    <property type="protein sequence ID" value="KAI5677006.1"/>
    <property type="molecule type" value="Genomic_DNA"/>
</dbReference>